<reference evidence="9" key="1">
    <citation type="submission" date="2019-09" db="EMBL/GenBank/DDBJ databases">
        <authorList>
            <person name="Zhang L."/>
        </authorList>
    </citation>
    <scope>NUCLEOTIDE SEQUENCE</scope>
</reference>
<dbReference type="PANTHER" id="PTHR13373">
    <property type="entry name" value="FROUNT PROTEIN-RELATED"/>
    <property type="match status" value="1"/>
</dbReference>
<dbReference type="EMBL" id="LR721784">
    <property type="protein sequence ID" value="VVW47051.1"/>
    <property type="molecule type" value="Genomic_DNA"/>
</dbReference>
<organism evidence="9">
    <name type="scientific">Nymphaea colorata</name>
    <name type="common">pocket water lily</name>
    <dbReference type="NCBI Taxonomy" id="210225"/>
    <lineage>
        <taxon>Eukaryota</taxon>
        <taxon>Viridiplantae</taxon>
        <taxon>Streptophyta</taxon>
        <taxon>Embryophyta</taxon>
        <taxon>Tracheophyta</taxon>
        <taxon>Spermatophyta</taxon>
        <taxon>Magnoliopsida</taxon>
        <taxon>Nymphaeales</taxon>
        <taxon>Nymphaeaceae</taxon>
        <taxon>Nymphaea</taxon>
    </lineage>
</organism>
<comment type="similarity">
    <text evidence="2">Belongs to the nucleoporin Nup85 family.</text>
</comment>
<sequence length="64" mass="7089">MILLRWRDHSLLSVSQANLLLRKLQELSLAKLHPGFSEADLPPEALSNVRLALATSLGRAMLRG</sequence>
<evidence type="ECO:0000256" key="7">
    <source>
        <dbReference type="ARBA" id="ARBA00023132"/>
    </source>
</evidence>
<dbReference type="GO" id="GO:0006606">
    <property type="term" value="P:protein import into nucleus"/>
    <property type="evidence" value="ECO:0007669"/>
    <property type="project" value="TreeGrafter"/>
</dbReference>
<protein>
    <submittedName>
        <fullName evidence="9">Uncharacterized protein</fullName>
    </submittedName>
</protein>
<dbReference type="AlphaFoldDB" id="A0A5K1E5Y1"/>
<dbReference type="GO" id="GO:0045893">
    <property type="term" value="P:positive regulation of DNA-templated transcription"/>
    <property type="evidence" value="ECO:0007669"/>
    <property type="project" value="TreeGrafter"/>
</dbReference>
<evidence type="ECO:0000256" key="8">
    <source>
        <dbReference type="ARBA" id="ARBA00023242"/>
    </source>
</evidence>
<dbReference type="GO" id="GO:0017056">
    <property type="term" value="F:structural constituent of nuclear pore"/>
    <property type="evidence" value="ECO:0007669"/>
    <property type="project" value="TreeGrafter"/>
</dbReference>
<evidence type="ECO:0000256" key="4">
    <source>
        <dbReference type="ARBA" id="ARBA00022816"/>
    </source>
</evidence>
<evidence type="ECO:0000313" key="9">
    <source>
        <dbReference type="EMBL" id="VVW47051.1"/>
    </source>
</evidence>
<dbReference type="GO" id="GO:0031080">
    <property type="term" value="C:nuclear pore outer ring"/>
    <property type="evidence" value="ECO:0007669"/>
    <property type="project" value="TreeGrafter"/>
</dbReference>
<keyword evidence="4" id="KW-0509">mRNA transport</keyword>
<evidence type="ECO:0000256" key="5">
    <source>
        <dbReference type="ARBA" id="ARBA00022927"/>
    </source>
</evidence>
<comment type="subcellular location">
    <subcellularLocation>
        <location evidence="1">Nucleus</location>
        <location evidence="1">Nuclear pore complex</location>
    </subcellularLocation>
</comment>
<keyword evidence="5" id="KW-0653">Protein transport</keyword>
<proteinExistence type="inferred from homology"/>
<keyword evidence="8" id="KW-0539">Nucleus</keyword>
<dbReference type="InterPro" id="IPR011502">
    <property type="entry name" value="Nucleoporin_Nup85"/>
</dbReference>
<dbReference type="GO" id="GO:0006406">
    <property type="term" value="P:mRNA export from nucleus"/>
    <property type="evidence" value="ECO:0007669"/>
    <property type="project" value="TreeGrafter"/>
</dbReference>
<gene>
    <name evidence="9" type="ORF">NYM_LOCUS21024</name>
</gene>
<keyword evidence="7" id="KW-0906">Nuclear pore complex</keyword>
<name>A0A5K1E5Y1_9MAGN</name>
<evidence type="ECO:0000256" key="6">
    <source>
        <dbReference type="ARBA" id="ARBA00023010"/>
    </source>
</evidence>
<accession>A0A5K1E5Y1</accession>
<keyword evidence="6" id="KW-0811">Translocation</keyword>
<evidence type="ECO:0000256" key="1">
    <source>
        <dbReference type="ARBA" id="ARBA00004567"/>
    </source>
</evidence>
<dbReference type="PANTHER" id="PTHR13373:SF21">
    <property type="entry name" value="NUCLEAR PORE COMPLEX PROTEIN NUP85"/>
    <property type="match status" value="1"/>
</dbReference>
<evidence type="ECO:0000256" key="3">
    <source>
        <dbReference type="ARBA" id="ARBA00022448"/>
    </source>
</evidence>
<keyword evidence="3" id="KW-0813">Transport</keyword>
<evidence type="ECO:0000256" key="2">
    <source>
        <dbReference type="ARBA" id="ARBA00005573"/>
    </source>
</evidence>